<dbReference type="AlphaFoldDB" id="A0A1I3XH82"/>
<dbReference type="InterPro" id="IPR038299">
    <property type="entry name" value="DAO_C_sf"/>
</dbReference>
<dbReference type="Gene3D" id="3.50.50.60">
    <property type="entry name" value="FAD/NAD(P)-binding domain"/>
    <property type="match status" value="1"/>
</dbReference>
<evidence type="ECO:0000256" key="4">
    <source>
        <dbReference type="ARBA" id="ARBA00022827"/>
    </source>
</evidence>
<organism evidence="9 10">
    <name type="scientific">Methylocapsa palsarum</name>
    <dbReference type="NCBI Taxonomy" id="1612308"/>
    <lineage>
        <taxon>Bacteria</taxon>
        <taxon>Pseudomonadati</taxon>
        <taxon>Pseudomonadota</taxon>
        <taxon>Alphaproteobacteria</taxon>
        <taxon>Hyphomicrobiales</taxon>
        <taxon>Beijerinckiaceae</taxon>
        <taxon>Methylocapsa</taxon>
    </lineage>
</organism>
<protein>
    <recommendedName>
        <fullName evidence="6">Glycerol-3-phosphate dehydrogenase</fullName>
        <ecNumber evidence="6">1.1.5.3</ecNumber>
    </recommendedName>
</protein>
<dbReference type="GO" id="GO:0004368">
    <property type="term" value="F:glycerol-3-phosphate dehydrogenase (quinone) activity"/>
    <property type="evidence" value="ECO:0007669"/>
    <property type="project" value="UniProtKB-EC"/>
</dbReference>
<evidence type="ECO:0000259" key="7">
    <source>
        <dbReference type="Pfam" id="PF01266"/>
    </source>
</evidence>
<dbReference type="EC" id="1.1.5.3" evidence="6"/>
<evidence type="ECO:0000256" key="1">
    <source>
        <dbReference type="ARBA" id="ARBA00001974"/>
    </source>
</evidence>
<dbReference type="InterPro" id="IPR031656">
    <property type="entry name" value="DAO_C"/>
</dbReference>
<comment type="similarity">
    <text evidence="2 6">Belongs to the FAD-dependent glycerol-3-phosphate dehydrogenase family.</text>
</comment>
<evidence type="ECO:0000313" key="9">
    <source>
        <dbReference type="EMBL" id="SFK18699.1"/>
    </source>
</evidence>
<evidence type="ECO:0000256" key="6">
    <source>
        <dbReference type="RuleBase" id="RU361217"/>
    </source>
</evidence>
<evidence type="ECO:0000256" key="2">
    <source>
        <dbReference type="ARBA" id="ARBA00007330"/>
    </source>
</evidence>
<dbReference type="NCBIfam" id="NF008899">
    <property type="entry name" value="PRK12266.1"/>
    <property type="match status" value="1"/>
</dbReference>
<gene>
    <name evidence="9" type="ORF">SAMN05444581_103116</name>
</gene>
<dbReference type="GO" id="GO:0009331">
    <property type="term" value="C:glycerol-3-phosphate dehydrogenase (FAD) complex"/>
    <property type="evidence" value="ECO:0007669"/>
    <property type="project" value="UniProtKB-UniRule"/>
</dbReference>
<dbReference type="Pfam" id="PF16901">
    <property type="entry name" value="DAO_C"/>
    <property type="match status" value="1"/>
</dbReference>
<dbReference type="PANTHER" id="PTHR11985">
    <property type="entry name" value="GLYCEROL-3-PHOSPHATE DEHYDROGENASE"/>
    <property type="match status" value="1"/>
</dbReference>
<evidence type="ECO:0000259" key="8">
    <source>
        <dbReference type="Pfam" id="PF16901"/>
    </source>
</evidence>
<dbReference type="Pfam" id="PF01266">
    <property type="entry name" value="DAO"/>
    <property type="match status" value="1"/>
</dbReference>
<dbReference type="InterPro" id="IPR006076">
    <property type="entry name" value="FAD-dep_OxRdtase"/>
</dbReference>
<dbReference type="Proteomes" id="UP000198755">
    <property type="component" value="Unassembled WGS sequence"/>
</dbReference>
<name>A0A1I3XH82_9HYPH</name>
<dbReference type="RefSeq" id="WP_091679279.1">
    <property type="nucleotide sequence ID" value="NZ_FOSN01000003.1"/>
</dbReference>
<sequence>MSETPFDVLVIGGGVNGTGIARDAAGRGLSVLLCEKGDLAGATSSASTKLIHGGLRYLEYFDFRLVRESLLEREILLDLAPHIIWPLRFILPCKKGRRPSWMIAIGLWLYDRLGPRRRLPPSQRISLAGAIEGAPLGDDLSAGFAYSDCWVDDARLVALNALDARERGAIIQTRTACVSAARERGLWVAVLQNCLDGTESKVEARALVNAAGPWAGTFLNGVGGRDAGERLRLVRGSHIVVPRLYAGNHAYTFQNTDKRIVFALPYERDFTLIGTTEAPFEGDPDAVAISGDEAAYLCRAASAYFKAPVKPEQIIHSFSGVRPLYNDRAANASAITRDYVLDCAAPPGMAPILSVFGGKITTYRRLAERALSILAPSLTPPRPAPWTGSAPLPGGDIDAGDFERFQRTFHDENPWLPPTTARRLARAYGTRAAAVLGGAKSLADLGADFGAGLSQAEIDYLIDKEWARTAEDVLWRRSKLGLHMSAAQRARVEDYFSSLPGFPPRSIPPRSDPTKV</sequence>
<keyword evidence="10" id="KW-1185">Reference proteome</keyword>
<keyword evidence="4" id="KW-0274">FAD</keyword>
<dbReference type="OrthoDB" id="9766796at2"/>
<evidence type="ECO:0000256" key="5">
    <source>
        <dbReference type="ARBA" id="ARBA00023002"/>
    </source>
</evidence>
<proteinExistence type="inferred from homology"/>
<comment type="catalytic activity">
    <reaction evidence="6">
        <text>a quinone + sn-glycerol 3-phosphate = dihydroxyacetone phosphate + a quinol</text>
        <dbReference type="Rhea" id="RHEA:18977"/>
        <dbReference type="ChEBI" id="CHEBI:24646"/>
        <dbReference type="ChEBI" id="CHEBI:57597"/>
        <dbReference type="ChEBI" id="CHEBI:57642"/>
        <dbReference type="ChEBI" id="CHEBI:132124"/>
        <dbReference type="EC" id="1.1.5.3"/>
    </reaction>
</comment>
<dbReference type="EMBL" id="FOSN01000003">
    <property type="protein sequence ID" value="SFK18699.1"/>
    <property type="molecule type" value="Genomic_DNA"/>
</dbReference>
<dbReference type="STRING" id="1612308.SAMN05444581_103116"/>
<dbReference type="PROSITE" id="PS00977">
    <property type="entry name" value="FAD_G3PDH_1"/>
    <property type="match status" value="1"/>
</dbReference>
<dbReference type="NCBIfam" id="NF009906">
    <property type="entry name" value="PRK13369.1"/>
    <property type="match status" value="1"/>
</dbReference>
<dbReference type="Gene3D" id="1.10.8.870">
    <property type="entry name" value="Alpha-glycerophosphate oxidase, cap domain"/>
    <property type="match status" value="1"/>
</dbReference>
<keyword evidence="5 6" id="KW-0560">Oxidoreductase</keyword>
<keyword evidence="3 6" id="KW-0285">Flavoprotein</keyword>
<dbReference type="Gene3D" id="3.30.9.10">
    <property type="entry name" value="D-Amino Acid Oxidase, subunit A, domain 2"/>
    <property type="match status" value="1"/>
</dbReference>
<dbReference type="GO" id="GO:0046168">
    <property type="term" value="P:glycerol-3-phosphate catabolic process"/>
    <property type="evidence" value="ECO:0007669"/>
    <property type="project" value="TreeGrafter"/>
</dbReference>
<dbReference type="PROSITE" id="PS00978">
    <property type="entry name" value="FAD_G3PDH_2"/>
    <property type="match status" value="1"/>
</dbReference>
<evidence type="ECO:0000313" key="10">
    <source>
        <dbReference type="Proteomes" id="UP000198755"/>
    </source>
</evidence>
<feature type="domain" description="Alpha-glycerophosphate oxidase C-terminal" evidence="8">
    <location>
        <begin position="387"/>
        <end position="487"/>
    </location>
</feature>
<evidence type="ECO:0000256" key="3">
    <source>
        <dbReference type="ARBA" id="ARBA00022630"/>
    </source>
</evidence>
<reference evidence="9 10" key="1">
    <citation type="submission" date="2016-10" db="EMBL/GenBank/DDBJ databases">
        <authorList>
            <person name="de Groot N.N."/>
        </authorList>
    </citation>
    <scope>NUCLEOTIDE SEQUENCE [LARGE SCALE GENOMIC DNA]</scope>
    <source>
        <strain evidence="9 10">NE2</strain>
    </source>
</reference>
<dbReference type="SUPFAM" id="SSF51905">
    <property type="entry name" value="FAD/NAD(P)-binding domain"/>
    <property type="match status" value="1"/>
</dbReference>
<comment type="cofactor">
    <cofactor evidence="1 6">
        <name>FAD</name>
        <dbReference type="ChEBI" id="CHEBI:57692"/>
    </cofactor>
</comment>
<accession>A0A1I3XH82</accession>
<dbReference type="PANTHER" id="PTHR11985:SF15">
    <property type="entry name" value="GLYCEROL-3-PHOSPHATE DEHYDROGENASE, MITOCHONDRIAL"/>
    <property type="match status" value="1"/>
</dbReference>
<dbReference type="PRINTS" id="PR01001">
    <property type="entry name" value="FADG3PDH"/>
</dbReference>
<dbReference type="InterPro" id="IPR000447">
    <property type="entry name" value="G3P_DH_FAD-dep"/>
</dbReference>
<dbReference type="InterPro" id="IPR036188">
    <property type="entry name" value="FAD/NAD-bd_sf"/>
</dbReference>
<dbReference type="Gene3D" id="6.10.250.1890">
    <property type="match status" value="1"/>
</dbReference>
<feature type="domain" description="FAD dependent oxidoreductase" evidence="7">
    <location>
        <begin position="7"/>
        <end position="363"/>
    </location>
</feature>